<keyword evidence="3" id="KW-1185">Reference proteome</keyword>
<gene>
    <name evidence="2" type="ORF">BQ2448_7775</name>
</gene>
<dbReference type="AlphaFoldDB" id="A0A238FUK3"/>
<reference evidence="3" key="1">
    <citation type="submission" date="2016-09" db="EMBL/GenBank/DDBJ databases">
        <authorList>
            <person name="Jeantristanb JTB J.-T."/>
            <person name="Ricardo R."/>
        </authorList>
    </citation>
    <scope>NUCLEOTIDE SEQUENCE [LARGE SCALE GENOMIC DNA]</scope>
</reference>
<name>A0A238FUK3_9BASI</name>
<accession>A0A238FUK3</accession>
<proteinExistence type="predicted"/>
<feature type="region of interest" description="Disordered" evidence="1">
    <location>
        <begin position="220"/>
        <end position="247"/>
    </location>
</feature>
<organism evidence="2 3">
    <name type="scientific">Microbotryum intermedium</name>
    <dbReference type="NCBI Taxonomy" id="269621"/>
    <lineage>
        <taxon>Eukaryota</taxon>
        <taxon>Fungi</taxon>
        <taxon>Dikarya</taxon>
        <taxon>Basidiomycota</taxon>
        <taxon>Pucciniomycotina</taxon>
        <taxon>Microbotryomycetes</taxon>
        <taxon>Microbotryales</taxon>
        <taxon>Microbotryaceae</taxon>
        <taxon>Microbotryum</taxon>
    </lineage>
</organism>
<evidence type="ECO:0000313" key="2">
    <source>
        <dbReference type="EMBL" id="SCV74746.1"/>
    </source>
</evidence>
<evidence type="ECO:0000256" key="1">
    <source>
        <dbReference type="SAM" id="MobiDB-lite"/>
    </source>
</evidence>
<evidence type="ECO:0000313" key="3">
    <source>
        <dbReference type="Proteomes" id="UP000198372"/>
    </source>
</evidence>
<protein>
    <submittedName>
        <fullName evidence="2">BQ2448_7775 protein</fullName>
    </submittedName>
</protein>
<feature type="region of interest" description="Disordered" evidence="1">
    <location>
        <begin position="267"/>
        <end position="288"/>
    </location>
</feature>
<dbReference type="EMBL" id="FMSP01000023">
    <property type="protein sequence ID" value="SCV74746.1"/>
    <property type="molecule type" value="Genomic_DNA"/>
</dbReference>
<sequence length="353" mass="39376">MNPYHGRTTRTTLACSIRSCSFIPRGFPPCGRNSSYYNNVRLLARVEVLRIGGDEAKPWPALIHANAMEANFVLSHCHNLRQLWVRNLHLVEFEAAKAPTLGSLMYIVNCQVTTSILKTLTHEVFPSLSALAFGSNWLQSPRRAHFVDDSTIRISLAHLDRSIFAQLTCLSAGDELGQVLLLTPRLVLLDCWRTALVSSRVVKSLPTSVRFLRLCESTEGDASLEEEEGLEEEEEEEAEAETSEHEVEGINGNYTLASNGLQIGDQQQVGEASGTHSEEEPLSEGLSPARKRMAALVRRIQSPNGFKMLSELHVPELWEGVLYKDLAAATKRRGGKIVWESEEERSGFDLAYW</sequence>
<feature type="compositionally biased region" description="Acidic residues" evidence="1">
    <location>
        <begin position="220"/>
        <end position="241"/>
    </location>
</feature>
<dbReference type="Proteomes" id="UP000198372">
    <property type="component" value="Unassembled WGS sequence"/>
</dbReference>